<accession>A0A1M5SSK0</accession>
<feature type="compositionally biased region" description="Low complexity" evidence="1">
    <location>
        <begin position="121"/>
        <end position="130"/>
    </location>
</feature>
<evidence type="ECO:0000313" key="3">
    <source>
        <dbReference type="Proteomes" id="UP000189796"/>
    </source>
</evidence>
<reference evidence="2 3" key="1">
    <citation type="submission" date="2016-11" db="EMBL/GenBank/DDBJ databases">
        <authorList>
            <person name="Jaros S."/>
            <person name="Januszkiewicz K."/>
            <person name="Wedrychowicz H."/>
        </authorList>
    </citation>
    <scope>NUCLEOTIDE SEQUENCE [LARGE SCALE GENOMIC DNA]</scope>
    <source>
        <strain evidence="2 3">GAS138</strain>
    </source>
</reference>
<dbReference type="Proteomes" id="UP000189796">
    <property type="component" value="Chromosome I"/>
</dbReference>
<sequence length="206" mass="23214">MCHVRFHATNSFFKTTETISDRHSQPRRAMRPGCCRKFDALEPRGRGECRAPDAPAASCALLVVSMHTSIHSEPPEITRHSRTQWFTAYTVLSPVIGFLVTVACKRFANLMPASRHQDHTSSPSAASNARQARRRVHRIPPRVRDVASRPSEWDETARDIQPIWTSENQNIFANGAGQAATTPNLARQARIFCATRHPPVRQKREI</sequence>
<gene>
    <name evidence="2" type="ORF">SAMN05443248_4727</name>
</gene>
<organism evidence="2 3">
    <name type="scientific">Bradyrhizobium erythrophlei</name>
    <dbReference type="NCBI Taxonomy" id="1437360"/>
    <lineage>
        <taxon>Bacteria</taxon>
        <taxon>Pseudomonadati</taxon>
        <taxon>Pseudomonadota</taxon>
        <taxon>Alphaproteobacteria</taxon>
        <taxon>Hyphomicrobiales</taxon>
        <taxon>Nitrobacteraceae</taxon>
        <taxon>Bradyrhizobium</taxon>
    </lineage>
</organism>
<evidence type="ECO:0000256" key="1">
    <source>
        <dbReference type="SAM" id="MobiDB-lite"/>
    </source>
</evidence>
<dbReference type="EMBL" id="LT670817">
    <property type="protein sequence ID" value="SHH41450.1"/>
    <property type="molecule type" value="Genomic_DNA"/>
</dbReference>
<protein>
    <submittedName>
        <fullName evidence="2">Uncharacterized protein</fullName>
    </submittedName>
</protein>
<feature type="region of interest" description="Disordered" evidence="1">
    <location>
        <begin position="113"/>
        <end position="136"/>
    </location>
</feature>
<dbReference type="AlphaFoldDB" id="A0A1M5SSK0"/>
<proteinExistence type="predicted"/>
<name>A0A1M5SSK0_9BRAD</name>
<evidence type="ECO:0000313" key="2">
    <source>
        <dbReference type="EMBL" id="SHH41450.1"/>
    </source>
</evidence>